<dbReference type="PROSITE" id="PS51257">
    <property type="entry name" value="PROKAR_LIPOPROTEIN"/>
    <property type="match status" value="1"/>
</dbReference>
<protein>
    <submittedName>
        <fullName evidence="2">Uncharacterized protein</fullName>
    </submittedName>
</protein>
<evidence type="ECO:0000313" key="2">
    <source>
        <dbReference type="EMBL" id="RJP57067.1"/>
    </source>
</evidence>
<feature type="transmembrane region" description="Helical" evidence="1">
    <location>
        <begin position="7"/>
        <end position="26"/>
    </location>
</feature>
<sequence length="261" mass="28917">MRLKRILLYYVIICVMGLLSCAALEADTVLDDQFNGTAIDPAWTIEYLGNIKSPYWQYSVSGGYITVTNIYPVTYSSNPQLDHSSVRLSQTFDGLSDFSFTSQLVWNQNASNAASDEFMFILPGIVQVGYRDVWITSQGNFEIYPVGSTSVITDHDFPFSGTANVEVTRVNGTVNVYWNGTLRKTFTNTDPLTELRLFFDFKAVTDGTINGFFGTQKVNYATITGTLINPPEPEPAVPEPLTILTLIVAIVSGIVVRRGKM</sequence>
<organism evidence="2 3">
    <name type="scientific">Candidatus Auribacter fodinae</name>
    <dbReference type="NCBI Taxonomy" id="2093366"/>
    <lineage>
        <taxon>Bacteria</taxon>
        <taxon>Pseudomonadati</taxon>
        <taxon>Candidatus Auribacterota</taxon>
        <taxon>Candidatus Auribacteria</taxon>
        <taxon>Candidatus Auribacterales</taxon>
        <taxon>Candidatus Auribacteraceae</taxon>
        <taxon>Candidatus Auribacter</taxon>
    </lineage>
</organism>
<name>A0A3A4R2N3_9BACT</name>
<accession>A0A3A4R2N3</accession>
<proteinExistence type="predicted"/>
<keyword evidence="1" id="KW-1133">Transmembrane helix</keyword>
<gene>
    <name evidence="2" type="ORF">C4541_10825</name>
</gene>
<keyword evidence="1" id="KW-0812">Transmembrane</keyword>
<evidence type="ECO:0000313" key="3">
    <source>
        <dbReference type="Proteomes" id="UP000266426"/>
    </source>
</evidence>
<dbReference type="Proteomes" id="UP000266426">
    <property type="component" value="Unassembled WGS sequence"/>
</dbReference>
<comment type="caution">
    <text evidence="2">The sequence shown here is derived from an EMBL/GenBank/DDBJ whole genome shotgun (WGS) entry which is preliminary data.</text>
</comment>
<reference evidence="2 3" key="1">
    <citation type="journal article" date="2017" name="ISME J.">
        <title>Energy and carbon metabolisms in a deep terrestrial subsurface fluid microbial community.</title>
        <authorList>
            <person name="Momper L."/>
            <person name="Jungbluth S.P."/>
            <person name="Lee M.D."/>
            <person name="Amend J.P."/>
        </authorList>
    </citation>
    <scope>NUCLEOTIDE SEQUENCE [LARGE SCALE GENOMIC DNA]</scope>
    <source>
        <strain evidence="2">SURF_26</strain>
    </source>
</reference>
<dbReference type="AlphaFoldDB" id="A0A3A4R2N3"/>
<evidence type="ECO:0000256" key="1">
    <source>
        <dbReference type="SAM" id="Phobius"/>
    </source>
</evidence>
<dbReference type="EMBL" id="QZJZ01000086">
    <property type="protein sequence ID" value="RJP57067.1"/>
    <property type="molecule type" value="Genomic_DNA"/>
</dbReference>
<keyword evidence="1" id="KW-0472">Membrane</keyword>